<dbReference type="OrthoDB" id="3025690at2759"/>
<dbReference type="Proteomes" id="UP000298030">
    <property type="component" value="Unassembled WGS sequence"/>
</dbReference>
<protein>
    <submittedName>
        <fullName evidence="2">Uncharacterized protein</fullName>
    </submittedName>
</protein>
<evidence type="ECO:0000313" key="4">
    <source>
        <dbReference type="Proteomes" id="UP000298030"/>
    </source>
</evidence>
<reference evidence="2 4" key="1">
    <citation type="journal article" date="2019" name="Nat. Ecol. Evol.">
        <title>Megaphylogeny resolves global patterns of mushroom evolution.</title>
        <authorList>
            <person name="Varga T."/>
            <person name="Krizsan K."/>
            <person name="Foldi C."/>
            <person name="Dima B."/>
            <person name="Sanchez-Garcia M."/>
            <person name="Sanchez-Ramirez S."/>
            <person name="Szollosi G.J."/>
            <person name="Szarkandi J.G."/>
            <person name="Papp V."/>
            <person name="Albert L."/>
            <person name="Andreopoulos W."/>
            <person name="Angelini C."/>
            <person name="Antonin V."/>
            <person name="Barry K.W."/>
            <person name="Bougher N.L."/>
            <person name="Buchanan P."/>
            <person name="Buyck B."/>
            <person name="Bense V."/>
            <person name="Catcheside P."/>
            <person name="Chovatia M."/>
            <person name="Cooper J."/>
            <person name="Damon W."/>
            <person name="Desjardin D."/>
            <person name="Finy P."/>
            <person name="Geml J."/>
            <person name="Haridas S."/>
            <person name="Hughes K."/>
            <person name="Justo A."/>
            <person name="Karasinski D."/>
            <person name="Kautmanova I."/>
            <person name="Kiss B."/>
            <person name="Kocsube S."/>
            <person name="Kotiranta H."/>
            <person name="LaButti K.M."/>
            <person name="Lechner B.E."/>
            <person name="Liimatainen K."/>
            <person name="Lipzen A."/>
            <person name="Lukacs Z."/>
            <person name="Mihaltcheva S."/>
            <person name="Morgado L.N."/>
            <person name="Niskanen T."/>
            <person name="Noordeloos M.E."/>
            <person name="Ohm R.A."/>
            <person name="Ortiz-Santana B."/>
            <person name="Ovrebo C."/>
            <person name="Racz N."/>
            <person name="Riley R."/>
            <person name="Savchenko A."/>
            <person name="Shiryaev A."/>
            <person name="Soop K."/>
            <person name="Spirin V."/>
            <person name="Szebenyi C."/>
            <person name="Tomsovsky M."/>
            <person name="Tulloss R.E."/>
            <person name="Uehling J."/>
            <person name="Grigoriev I.V."/>
            <person name="Vagvolgyi C."/>
            <person name="Papp T."/>
            <person name="Martin F.M."/>
            <person name="Miettinen O."/>
            <person name="Hibbett D.S."/>
            <person name="Nagy L.G."/>
        </authorList>
    </citation>
    <scope>NUCLEOTIDE SEQUENCE [LARGE SCALE GENOMIC DNA]</scope>
    <source>
        <strain evidence="2 4">FP101781</strain>
    </source>
</reference>
<keyword evidence="4" id="KW-1185">Reference proteome</keyword>
<evidence type="ECO:0000313" key="3">
    <source>
        <dbReference type="EMBL" id="TEB27425.1"/>
    </source>
</evidence>
<proteinExistence type="predicted"/>
<dbReference type="AlphaFoldDB" id="A0A4Y7SZR2"/>
<evidence type="ECO:0000256" key="1">
    <source>
        <dbReference type="SAM" id="Phobius"/>
    </source>
</evidence>
<organism evidence="2 4">
    <name type="scientific">Coprinellus micaceus</name>
    <name type="common">Glistening ink-cap mushroom</name>
    <name type="synonym">Coprinus micaceus</name>
    <dbReference type="NCBI Taxonomy" id="71717"/>
    <lineage>
        <taxon>Eukaryota</taxon>
        <taxon>Fungi</taxon>
        <taxon>Dikarya</taxon>
        <taxon>Basidiomycota</taxon>
        <taxon>Agaricomycotina</taxon>
        <taxon>Agaricomycetes</taxon>
        <taxon>Agaricomycetidae</taxon>
        <taxon>Agaricales</taxon>
        <taxon>Agaricineae</taxon>
        <taxon>Psathyrellaceae</taxon>
        <taxon>Coprinellus</taxon>
    </lineage>
</organism>
<dbReference type="EMBL" id="QPFP01000040">
    <property type="protein sequence ID" value="TEB27425.1"/>
    <property type="molecule type" value="Genomic_DNA"/>
</dbReference>
<evidence type="ECO:0000313" key="2">
    <source>
        <dbReference type="EMBL" id="TEB27340.1"/>
    </source>
</evidence>
<comment type="caution">
    <text evidence="2">The sequence shown here is derived from an EMBL/GenBank/DDBJ whole genome shotgun (WGS) entry which is preliminary data.</text>
</comment>
<feature type="transmembrane region" description="Helical" evidence="1">
    <location>
        <begin position="313"/>
        <end position="335"/>
    </location>
</feature>
<keyword evidence="1" id="KW-0812">Transmembrane</keyword>
<accession>A0A4Y7SZR2</accession>
<dbReference type="STRING" id="71717.A0A4Y7SZR2"/>
<sequence length="360" mass="39991">MSAQRELHVVIDEQDPAFNFQGSWTKSNGPWYPSSCVYGDGNFTLSFNGSSVAFIGNSPERNESSPALTHTVTIDGGATYNNTFPLPVPSDPKVQQGYMKWYTSPVLSNNTPYNTHNITISQNNHAAVDFAIVTINDLDTPVSKDRRVLVDDQDPALRYTGSWRNTTNSQYLSFTGIPGGYPVMNSTHQSQASGDCLEFRFSGTAVEVYGLWYPPTRDTTKISLRVTLDGAIVRRDPIIGRQNERYQNLLLFDASNLLPTDHTLTLTVDGTSQLFILDYIVYSPSFTTMRDMPDLSRGYRGCATQDDGSSIPVGLIVGVVLGVFFSALLIIIGVWRWNRGRNRRLNHPEIQLKEGPTSTQ</sequence>
<keyword evidence="1" id="KW-0472">Membrane</keyword>
<keyword evidence="1" id="KW-1133">Transmembrane helix</keyword>
<name>A0A4Y7SZR2_COPMI</name>
<dbReference type="Gene3D" id="2.60.120.260">
    <property type="entry name" value="Galactose-binding domain-like"/>
    <property type="match status" value="2"/>
</dbReference>
<dbReference type="EMBL" id="QPFP01000041">
    <property type="protein sequence ID" value="TEB27340.1"/>
    <property type="molecule type" value="Genomic_DNA"/>
</dbReference>
<gene>
    <name evidence="3" type="ORF">FA13DRAFT_935024</name>
    <name evidence="2" type="ORF">FA13DRAFT_949374</name>
</gene>